<evidence type="ECO:0000256" key="6">
    <source>
        <dbReference type="NCBIfam" id="TIGR00152"/>
    </source>
</evidence>
<evidence type="ECO:0000256" key="1">
    <source>
        <dbReference type="ARBA" id="ARBA00009018"/>
    </source>
</evidence>
<dbReference type="GO" id="GO:0004140">
    <property type="term" value="F:dephospho-CoA kinase activity"/>
    <property type="evidence" value="ECO:0007669"/>
    <property type="project" value="UniProtKB-EC"/>
</dbReference>
<comment type="similarity">
    <text evidence="1 5">Belongs to the CoaE family.</text>
</comment>
<dbReference type="HAMAP" id="MF_00376">
    <property type="entry name" value="Dephospho_CoA_kinase"/>
    <property type="match status" value="1"/>
</dbReference>
<organism evidence="7 8">
    <name type="scientific">Winogradskyella immobilis</name>
    <dbReference type="NCBI Taxonomy" id="2816852"/>
    <lineage>
        <taxon>Bacteria</taxon>
        <taxon>Pseudomonadati</taxon>
        <taxon>Bacteroidota</taxon>
        <taxon>Flavobacteriia</taxon>
        <taxon>Flavobacteriales</taxon>
        <taxon>Flavobacteriaceae</taxon>
        <taxon>Winogradskyella</taxon>
    </lineage>
</organism>
<comment type="pathway">
    <text evidence="5">Cofactor biosynthesis; coenzyme A biosynthesis; CoA from (R)-pantothenate: step 5/5.</text>
</comment>
<dbReference type="InterPro" id="IPR001977">
    <property type="entry name" value="Depp_CoAkinase"/>
</dbReference>
<dbReference type="Pfam" id="PF01121">
    <property type="entry name" value="CoaE"/>
    <property type="match status" value="1"/>
</dbReference>
<keyword evidence="8" id="KW-1185">Reference proteome</keyword>
<evidence type="ECO:0000256" key="3">
    <source>
        <dbReference type="ARBA" id="ARBA00022840"/>
    </source>
</evidence>
<keyword evidence="4 5" id="KW-0173">Coenzyme A biosynthesis</keyword>
<keyword evidence="2 5" id="KW-0547">Nucleotide-binding</keyword>
<evidence type="ECO:0000256" key="2">
    <source>
        <dbReference type="ARBA" id="ARBA00022741"/>
    </source>
</evidence>
<keyword evidence="5" id="KW-0963">Cytoplasm</keyword>
<sequence length="195" mass="22479">MKVVGITGGIGSGKTTIARVFNAIGIPVYYADDEAKALMNRSKVIRRKLIELFGDEAYENEKLNRAYLRTQIFNNRTLLSKMNAIVHPKVGSHFQRWLKRQKTAYVLKEAAIIFENNLENQYDYIITVIADENSRIERVINRDGITKPEVKAILKNQLPDDKKVKHSDFVIINNDLPEAKIQAYKIHQQILKKIR</sequence>
<reference evidence="8" key="1">
    <citation type="submission" date="2021-03" db="EMBL/GenBank/DDBJ databases">
        <title>Genome of Cognatishimia sp. F0-27.</title>
        <authorList>
            <person name="Ping X."/>
        </authorList>
    </citation>
    <scope>NUCLEOTIDE SEQUENCE [LARGE SCALE GENOMIC DNA]</scope>
    <source>
        <strain evidence="8">E313</strain>
    </source>
</reference>
<dbReference type="CDD" id="cd02022">
    <property type="entry name" value="DPCK"/>
    <property type="match status" value="1"/>
</dbReference>
<evidence type="ECO:0000313" key="8">
    <source>
        <dbReference type="Proteomes" id="UP000778797"/>
    </source>
</evidence>
<dbReference type="NCBIfam" id="TIGR00152">
    <property type="entry name" value="dephospho-CoA kinase"/>
    <property type="match status" value="1"/>
</dbReference>
<name>A0ABS8ENL0_9FLAO</name>
<keyword evidence="3 5" id="KW-0067">ATP-binding</keyword>
<dbReference type="PANTHER" id="PTHR10695">
    <property type="entry name" value="DEPHOSPHO-COA KINASE-RELATED"/>
    <property type="match status" value="1"/>
</dbReference>
<dbReference type="Gene3D" id="3.40.50.300">
    <property type="entry name" value="P-loop containing nucleotide triphosphate hydrolases"/>
    <property type="match status" value="1"/>
</dbReference>
<dbReference type="PROSITE" id="PS51219">
    <property type="entry name" value="DPCK"/>
    <property type="match status" value="1"/>
</dbReference>
<dbReference type="PANTHER" id="PTHR10695:SF46">
    <property type="entry name" value="BIFUNCTIONAL COENZYME A SYNTHASE-RELATED"/>
    <property type="match status" value="1"/>
</dbReference>
<dbReference type="Proteomes" id="UP000778797">
    <property type="component" value="Unassembled WGS sequence"/>
</dbReference>
<dbReference type="EMBL" id="JAFMPT010000011">
    <property type="protein sequence ID" value="MCC1484808.1"/>
    <property type="molecule type" value="Genomic_DNA"/>
</dbReference>
<keyword evidence="5 7" id="KW-0418">Kinase</keyword>
<accession>A0ABS8ENL0</accession>
<protein>
    <recommendedName>
        <fullName evidence="5 6">Dephospho-CoA kinase</fullName>
        <ecNumber evidence="5 6">2.7.1.24</ecNumber>
    </recommendedName>
    <alternativeName>
        <fullName evidence="5">Dephosphocoenzyme A kinase</fullName>
    </alternativeName>
</protein>
<dbReference type="EC" id="2.7.1.24" evidence="5 6"/>
<evidence type="ECO:0000256" key="4">
    <source>
        <dbReference type="ARBA" id="ARBA00022993"/>
    </source>
</evidence>
<proteinExistence type="inferred from homology"/>
<feature type="binding site" evidence="5">
    <location>
        <begin position="11"/>
        <end position="16"/>
    </location>
    <ligand>
        <name>ATP</name>
        <dbReference type="ChEBI" id="CHEBI:30616"/>
    </ligand>
</feature>
<comment type="function">
    <text evidence="5">Catalyzes the phosphorylation of the 3'-hydroxyl group of dephosphocoenzyme A to form coenzyme A.</text>
</comment>
<reference evidence="8" key="2">
    <citation type="submission" date="2023-07" db="EMBL/GenBank/DDBJ databases">
        <title>Genome of Winogradskyella sp. E313.</title>
        <authorList>
            <person name="Zhou Y."/>
        </authorList>
    </citation>
    <scope>NUCLEOTIDE SEQUENCE [LARGE SCALE GENOMIC DNA]</scope>
    <source>
        <strain evidence="8">E313</strain>
    </source>
</reference>
<dbReference type="InterPro" id="IPR027417">
    <property type="entry name" value="P-loop_NTPase"/>
</dbReference>
<dbReference type="SUPFAM" id="SSF52540">
    <property type="entry name" value="P-loop containing nucleoside triphosphate hydrolases"/>
    <property type="match status" value="1"/>
</dbReference>
<comment type="catalytic activity">
    <reaction evidence="5">
        <text>3'-dephospho-CoA + ATP = ADP + CoA + H(+)</text>
        <dbReference type="Rhea" id="RHEA:18245"/>
        <dbReference type="ChEBI" id="CHEBI:15378"/>
        <dbReference type="ChEBI" id="CHEBI:30616"/>
        <dbReference type="ChEBI" id="CHEBI:57287"/>
        <dbReference type="ChEBI" id="CHEBI:57328"/>
        <dbReference type="ChEBI" id="CHEBI:456216"/>
        <dbReference type="EC" id="2.7.1.24"/>
    </reaction>
</comment>
<gene>
    <name evidence="5" type="primary">coaE</name>
    <name evidence="7" type="ORF">J1C55_09425</name>
</gene>
<comment type="subcellular location">
    <subcellularLocation>
        <location evidence="5">Cytoplasm</location>
    </subcellularLocation>
</comment>
<keyword evidence="5 7" id="KW-0808">Transferase</keyword>
<evidence type="ECO:0000313" key="7">
    <source>
        <dbReference type="EMBL" id="MCC1484808.1"/>
    </source>
</evidence>
<comment type="caution">
    <text evidence="7">The sequence shown here is derived from an EMBL/GenBank/DDBJ whole genome shotgun (WGS) entry which is preliminary data.</text>
</comment>
<evidence type="ECO:0000256" key="5">
    <source>
        <dbReference type="HAMAP-Rule" id="MF_00376"/>
    </source>
</evidence>